<reference evidence="18" key="1">
    <citation type="journal article" date="2013" name="J. Eukaryot. Microbiol.">
        <title>Tracing patterns of chloroplast evolution in euglenoids: contributions from Colacium vesiculosum and Strombomonas acuminata (Euglenophyta).</title>
        <authorList>
            <person name="Wiegert K.E."/>
            <person name="Bennett M.S."/>
            <person name="Triemer R.E."/>
        </authorList>
    </citation>
    <scope>NUCLEOTIDE SEQUENCE</scope>
</reference>
<feature type="transmembrane region" description="Helical" evidence="17">
    <location>
        <begin position="41"/>
        <end position="64"/>
    </location>
</feature>
<keyword evidence="10 15" id="KW-0793">Thylakoid</keyword>
<evidence type="ECO:0000256" key="2">
    <source>
        <dbReference type="ARBA" id="ARBA00008367"/>
    </source>
</evidence>
<accession>J3JR56</accession>
<keyword evidence="7 18" id="KW-0934">Plastid</keyword>
<dbReference type="GO" id="GO:0015979">
    <property type="term" value="P:photosynthesis"/>
    <property type="evidence" value="ECO:0007669"/>
    <property type="project" value="UniProtKB-UniRule"/>
</dbReference>
<comment type="function">
    <text evidence="16">Controls the interaction of photosystem II (PSII) cores with the light-harvesting antenna, regulates electron flow through the 2 photosystem reaction centers. PSII is a light-driven water plastoquinone oxidoreductase, using light energy to abstract electrons from H(2)O, generating a proton gradient subsequently used for ATP formation.</text>
</comment>
<dbReference type="EMBL" id="JN674636">
    <property type="protein sequence ID" value="AEW12954.1"/>
    <property type="molecule type" value="Genomic_DNA"/>
</dbReference>
<gene>
    <name evidence="15 18" type="primary">psbZ</name>
</gene>
<dbReference type="PANTHER" id="PTHR34971">
    <property type="entry name" value="PHOTOSYSTEM II REACTION CENTER PROTEIN Z"/>
    <property type="match status" value="1"/>
</dbReference>
<dbReference type="PANTHER" id="PTHR34971:SF2">
    <property type="entry name" value="PHOTOSYSTEM II REACTION CENTER PROTEIN Z"/>
    <property type="match status" value="1"/>
</dbReference>
<evidence type="ECO:0000256" key="1">
    <source>
        <dbReference type="ARBA" id="ARBA00004141"/>
    </source>
</evidence>
<keyword evidence="6 15" id="KW-0602">Photosynthesis</keyword>
<dbReference type="SUPFAM" id="SSF161055">
    <property type="entry name" value="PsbZ-like"/>
    <property type="match status" value="1"/>
</dbReference>
<evidence type="ECO:0000256" key="7">
    <source>
        <dbReference type="ARBA" id="ARBA00022640"/>
    </source>
</evidence>
<dbReference type="Pfam" id="PF01737">
    <property type="entry name" value="Ycf9"/>
    <property type="match status" value="1"/>
</dbReference>
<comment type="subunit">
    <text evidence="14 15">PSII is composed of 1 copy each of membrane proteins PsbA, PsbB, PsbC, PsbD, PsbE, PsbF, PsbH, PsbI, PsbJ, PsbK, PsbL, PsbM, PsbT, PsbY, PsbZ, Psb30/Ycf12, at least 3 peripheral proteins of the oxygen-evolving complex and a large number of cofactors. It forms dimeric complexes.</text>
</comment>
<evidence type="ECO:0000256" key="9">
    <source>
        <dbReference type="ARBA" id="ARBA00022989"/>
    </source>
</evidence>
<evidence type="ECO:0000313" key="18">
    <source>
        <dbReference type="EMBL" id="AEW12954.1"/>
    </source>
</evidence>
<comment type="subcellular location">
    <subcellularLocation>
        <location evidence="1">Membrane</location>
        <topology evidence="1">Multi-pass membrane protein</topology>
    </subcellularLocation>
    <subcellularLocation>
        <location evidence="15">Plastid</location>
        <location evidence="15">Chloroplast thylakoid membrane</location>
        <topology evidence="15">Multi-pass membrane protein</topology>
    </subcellularLocation>
</comment>
<geneLocation type="chloroplast" evidence="18"/>
<evidence type="ECO:0000256" key="3">
    <source>
        <dbReference type="ARBA" id="ARBA00021665"/>
    </source>
</evidence>
<evidence type="ECO:0000256" key="10">
    <source>
        <dbReference type="ARBA" id="ARBA00023078"/>
    </source>
</evidence>
<protein>
    <recommendedName>
        <fullName evidence="3 15">Photosystem II reaction center protein Z</fullName>
        <shortName evidence="15">PSII-Z</shortName>
    </recommendedName>
</protein>
<evidence type="ECO:0000256" key="11">
    <source>
        <dbReference type="ARBA" id="ARBA00023136"/>
    </source>
</evidence>
<dbReference type="InterPro" id="IPR002644">
    <property type="entry name" value="PSII_PsbZ"/>
</dbReference>
<dbReference type="GO" id="GO:0042549">
    <property type="term" value="P:photosystem II stabilization"/>
    <property type="evidence" value="ECO:0007669"/>
    <property type="project" value="InterPro"/>
</dbReference>
<keyword evidence="11 15" id="KW-0472">Membrane</keyword>
<dbReference type="InterPro" id="IPR036512">
    <property type="entry name" value="PSII_PsbZ_sf"/>
</dbReference>
<organism evidence="18">
    <name type="scientific">Colacium vesiculosum</name>
    <dbReference type="NCBI Taxonomy" id="102910"/>
    <lineage>
        <taxon>Eukaryota</taxon>
        <taxon>Discoba</taxon>
        <taxon>Euglenozoa</taxon>
        <taxon>Euglenida</taxon>
        <taxon>Spirocuta</taxon>
        <taxon>Euglenophyceae</taxon>
        <taxon>Euglenales</taxon>
        <taxon>Euglenaceae</taxon>
        <taxon>Colacium</taxon>
    </lineage>
</organism>
<keyword evidence="5 18" id="KW-0150">Chloroplast</keyword>
<name>J3JR56_9EUGL</name>
<evidence type="ECO:0000256" key="12">
    <source>
        <dbReference type="ARBA" id="ARBA00023276"/>
    </source>
</evidence>
<keyword evidence="9 15" id="KW-1133">Transmembrane helix</keyword>
<evidence type="ECO:0000256" key="5">
    <source>
        <dbReference type="ARBA" id="ARBA00022528"/>
    </source>
</evidence>
<dbReference type="AlphaFoldDB" id="J3JR56"/>
<evidence type="ECO:0000256" key="14">
    <source>
        <dbReference type="ARBA" id="ARBA00038734"/>
    </source>
</evidence>
<evidence type="ECO:0000256" key="8">
    <source>
        <dbReference type="ARBA" id="ARBA00022692"/>
    </source>
</evidence>
<evidence type="ECO:0000256" key="4">
    <source>
        <dbReference type="ARBA" id="ARBA00022469"/>
    </source>
</evidence>
<sequence length="65" mass="7137">MNSILLVFQASLLALILFSLVLIIVVPVTLAAPNGWDNNKNYILLGGVIWLNLVILIGILNFYVV</sequence>
<comment type="similarity">
    <text evidence="2 15 16">Belongs to the PsbZ family.</text>
</comment>
<evidence type="ECO:0000256" key="13">
    <source>
        <dbReference type="ARBA" id="ARBA00037496"/>
    </source>
</evidence>
<dbReference type="HAMAP" id="MF_00644">
    <property type="entry name" value="PSII_PsbZ"/>
    <property type="match status" value="1"/>
</dbReference>
<dbReference type="NCBIfam" id="TIGR03043">
    <property type="entry name" value="PS_II_psbZ"/>
    <property type="match status" value="1"/>
</dbReference>
<evidence type="ECO:0000256" key="16">
    <source>
        <dbReference type="RuleBase" id="RU003472"/>
    </source>
</evidence>
<dbReference type="Gene3D" id="1.10.287.740">
    <property type="entry name" value="Photosystem II PsbZ, reaction centre"/>
    <property type="match status" value="1"/>
</dbReference>
<evidence type="ECO:0000256" key="17">
    <source>
        <dbReference type="SAM" id="Phobius"/>
    </source>
</evidence>
<keyword evidence="8 15" id="KW-0812">Transmembrane</keyword>
<proteinExistence type="inferred from homology"/>
<evidence type="ECO:0000256" key="15">
    <source>
        <dbReference type="HAMAP-Rule" id="MF_00644"/>
    </source>
</evidence>
<dbReference type="GO" id="GO:0009535">
    <property type="term" value="C:chloroplast thylakoid membrane"/>
    <property type="evidence" value="ECO:0007669"/>
    <property type="project" value="UniProtKB-SubCell"/>
</dbReference>
<comment type="function">
    <text evidence="13 15">May control the interaction of photosystem II (PSII) cores with the light-harvesting antenna, regulates electron flow through the 2 photosystem reaction centers. PSII is a light-driven water plastoquinone oxidoreductase, using light energy to abstract electrons from H(2)O, generating a proton gradient subsequently used for ATP formation.</text>
</comment>
<keyword evidence="12 15" id="KW-0604">Photosystem II</keyword>
<dbReference type="GO" id="GO:0009539">
    <property type="term" value="C:photosystem II reaction center"/>
    <property type="evidence" value="ECO:0007669"/>
    <property type="project" value="InterPro"/>
</dbReference>
<keyword evidence="4 15" id="KW-0674">Reaction center</keyword>
<evidence type="ECO:0000256" key="6">
    <source>
        <dbReference type="ARBA" id="ARBA00022531"/>
    </source>
</evidence>